<dbReference type="Proteomes" id="UP000243797">
    <property type="component" value="Unassembled WGS sequence"/>
</dbReference>
<evidence type="ECO:0000313" key="7">
    <source>
        <dbReference type="EMBL" id="PNS17986.1"/>
    </source>
</evidence>
<evidence type="ECO:0000256" key="4">
    <source>
        <dbReference type="PROSITE-ProRule" id="PRU00108"/>
    </source>
</evidence>
<keyword evidence="8" id="KW-1185">Reference proteome</keyword>
<evidence type="ECO:0000256" key="2">
    <source>
        <dbReference type="ARBA" id="ARBA00023155"/>
    </source>
</evidence>
<keyword evidence="2 4" id="KW-0371">Homeobox</keyword>
<dbReference type="InterPro" id="IPR008422">
    <property type="entry name" value="KN_HD"/>
</dbReference>
<dbReference type="SUPFAM" id="SSF46689">
    <property type="entry name" value="Homeodomain-like"/>
    <property type="match status" value="1"/>
</dbReference>
<dbReference type="CDD" id="cd00086">
    <property type="entry name" value="homeodomain"/>
    <property type="match status" value="1"/>
</dbReference>
<dbReference type="Gene3D" id="1.10.10.60">
    <property type="entry name" value="Homeodomain-like"/>
    <property type="match status" value="1"/>
</dbReference>
<feature type="compositionally biased region" description="Basic and acidic residues" evidence="5">
    <location>
        <begin position="117"/>
        <end position="126"/>
    </location>
</feature>
<feature type="compositionally biased region" description="Polar residues" evidence="5">
    <location>
        <begin position="85"/>
        <end position="96"/>
    </location>
</feature>
<organism evidence="7 8">
    <name type="scientific">Sphaceloma murrayae</name>
    <dbReference type="NCBI Taxonomy" id="2082308"/>
    <lineage>
        <taxon>Eukaryota</taxon>
        <taxon>Fungi</taxon>
        <taxon>Dikarya</taxon>
        <taxon>Ascomycota</taxon>
        <taxon>Pezizomycotina</taxon>
        <taxon>Dothideomycetes</taxon>
        <taxon>Dothideomycetidae</taxon>
        <taxon>Myriangiales</taxon>
        <taxon>Elsinoaceae</taxon>
        <taxon>Sphaceloma</taxon>
    </lineage>
</organism>
<dbReference type="OrthoDB" id="10056939at2759"/>
<comment type="subcellular location">
    <subcellularLocation>
        <location evidence="4">Nucleus</location>
    </subcellularLocation>
</comment>
<dbReference type="PROSITE" id="PS50071">
    <property type="entry name" value="HOMEOBOX_2"/>
    <property type="match status" value="1"/>
</dbReference>
<evidence type="ECO:0000259" key="6">
    <source>
        <dbReference type="PROSITE" id="PS50071"/>
    </source>
</evidence>
<dbReference type="STRING" id="2082308.A0A2K1QSB2"/>
<protein>
    <submittedName>
        <fullName evidence="7">Homeobox protein PKNOX1</fullName>
    </submittedName>
</protein>
<feature type="domain" description="Homeobox" evidence="6">
    <location>
        <begin position="243"/>
        <end position="306"/>
    </location>
</feature>
<evidence type="ECO:0000256" key="1">
    <source>
        <dbReference type="ARBA" id="ARBA00023125"/>
    </source>
</evidence>
<dbReference type="Pfam" id="PF05920">
    <property type="entry name" value="Homeobox_KN"/>
    <property type="match status" value="1"/>
</dbReference>
<dbReference type="GO" id="GO:0006355">
    <property type="term" value="P:regulation of DNA-templated transcription"/>
    <property type="evidence" value="ECO:0007669"/>
    <property type="project" value="InterPro"/>
</dbReference>
<name>A0A2K1QSB2_9PEZI</name>
<dbReference type="PANTHER" id="PTHR11850">
    <property type="entry name" value="HOMEOBOX PROTEIN TRANSCRIPTION FACTORS"/>
    <property type="match status" value="1"/>
</dbReference>
<gene>
    <name evidence="7" type="ORF">CAC42_3945</name>
</gene>
<feature type="compositionally biased region" description="Polar residues" evidence="5">
    <location>
        <begin position="151"/>
        <end position="166"/>
    </location>
</feature>
<dbReference type="GO" id="GO:0003677">
    <property type="term" value="F:DNA binding"/>
    <property type="evidence" value="ECO:0007669"/>
    <property type="project" value="UniProtKB-UniRule"/>
</dbReference>
<feature type="region of interest" description="Disordered" evidence="5">
    <location>
        <begin position="1"/>
        <end position="237"/>
    </location>
</feature>
<dbReference type="InterPro" id="IPR009057">
    <property type="entry name" value="Homeodomain-like_sf"/>
</dbReference>
<dbReference type="InParanoid" id="A0A2K1QSB2"/>
<dbReference type="InterPro" id="IPR050224">
    <property type="entry name" value="TALE_homeobox"/>
</dbReference>
<reference evidence="7 8" key="1">
    <citation type="submission" date="2017-06" db="EMBL/GenBank/DDBJ databases">
        <title>Draft genome sequence of a variant of Elsinoe murrayae.</title>
        <authorList>
            <person name="Cheng Q."/>
        </authorList>
    </citation>
    <scope>NUCLEOTIDE SEQUENCE [LARGE SCALE GENOMIC DNA]</scope>
    <source>
        <strain evidence="7 8">CQ-2017a</strain>
    </source>
</reference>
<keyword evidence="1 4" id="KW-0238">DNA-binding</keyword>
<sequence length="314" mass="34991">MAAAKPSLPPLRSIFAEPLASPPATPITSRQHLQITPPESDGDYTRAHKRGCSNMAWESRPPYTSPASRYAALPPVDFSQRRDSATQASSDLSSYRQSKDVHQRHRLSNSFVPEPRSLTHEHRTASPERGIAQPRPSTSRKRSFDSLAGPGSSQQQPAQAHPTWTTALIAHPSTMRTTYTAPSSPPYRPYSTSGAPVGHPEYTTSPIPRAMPAGYSAVPEPSGPSTGPPGQPYSRPGVYDYQLAKARKRSNLPKESTDVMKRWFEDHLDNPYPSEDEKKFFAQKAGINLTQVSNWFINHRRRCPELREQRDKKQ</sequence>
<comment type="caution">
    <text evidence="7">The sequence shown here is derived from an EMBL/GenBank/DDBJ whole genome shotgun (WGS) entry which is preliminary data.</text>
</comment>
<keyword evidence="3 4" id="KW-0539">Nucleus</keyword>
<dbReference type="AlphaFoldDB" id="A0A2K1QSB2"/>
<proteinExistence type="predicted"/>
<feature type="DNA-binding region" description="Homeobox" evidence="4">
    <location>
        <begin position="245"/>
        <end position="307"/>
    </location>
</feature>
<accession>A0A2K1QSB2</accession>
<evidence type="ECO:0000313" key="8">
    <source>
        <dbReference type="Proteomes" id="UP000243797"/>
    </source>
</evidence>
<dbReference type="GO" id="GO:0005634">
    <property type="term" value="C:nucleus"/>
    <property type="evidence" value="ECO:0007669"/>
    <property type="project" value="UniProtKB-SubCell"/>
</dbReference>
<evidence type="ECO:0000256" key="5">
    <source>
        <dbReference type="SAM" id="MobiDB-lite"/>
    </source>
</evidence>
<evidence type="ECO:0000256" key="3">
    <source>
        <dbReference type="ARBA" id="ARBA00023242"/>
    </source>
</evidence>
<dbReference type="SMART" id="SM00389">
    <property type="entry name" value="HOX"/>
    <property type="match status" value="1"/>
</dbReference>
<dbReference type="InterPro" id="IPR001356">
    <property type="entry name" value="HD"/>
</dbReference>
<dbReference type="EMBL" id="NKHZ01000047">
    <property type="protein sequence ID" value="PNS17986.1"/>
    <property type="molecule type" value="Genomic_DNA"/>
</dbReference>